<dbReference type="EC" id="2.7.13.3" evidence="2"/>
<protein>
    <recommendedName>
        <fullName evidence="2">histidine kinase</fullName>
        <ecNumber evidence="2">2.7.13.3</ecNumber>
    </recommendedName>
</protein>
<proteinExistence type="predicted"/>
<dbReference type="SUPFAM" id="SSF47384">
    <property type="entry name" value="Homodimeric domain of signal transducing histidine kinase"/>
    <property type="match status" value="1"/>
</dbReference>
<reference evidence="9 10" key="1">
    <citation type="submission" date="2020-04" db="EMBL/GenBank/DDBJ databases">
        <title>Genome sequencing of novel species.</title>
        <authorList>
            <person name="Heo J."/>
            <person name="Kim S.-J."/>
            <person name="Kim J.-S."/>
            <person name="Hong S.-B."/>
            <person name="Kwon S.-W."/>
        </authorList>
    </citation>
    <scope>NUCLEOTIDE SEQUENCE [LARGE SCALE GENOMIC DNA]</scope>
    <source>
        <strain evidence="9 10">F39-2</strain>
    </source>
</reference>
<evidence type="ECO:0000259" key="8">
    <source>
        <dbReference type="PROSITE" id="PS50113"/>
    </source>
</evidence>
<accession>A0A7L5E2I9</accession>
<organism evidence="9 10">
    <name type="scientific">Mucilaginibacter robiniae</name>
    <dbReference type="NCBI Taxonomy" id="2728022"/>
    <lineage>
        <taxon>Bacteria</taxon>
        <taxon>Pseudomonadati</taxon>
        <taxon>Bacteroidota</taxon>
        <taxon>Sphingobacteriia</taxon>
        <taxon>Sphingobacteriales</taxon>
        <taxon>Sphingobacteriaceae</taxon>
        <taxon>Mucilaginibacter</taxon>
    </lineage>
</organism>
<dbReference type="PROSITE" id="PS50109">
    <property type="entry name" value="HIS_KIN"/>
    <property type="match status" value="1"/>
</dbReference>
<keyword evidence="10" id="KW-1185">Reference proteome</keyword>
<dbReference type="InterPro" id="IPR005467">
    <property type="entry name" value="His_kinase_dom"/>
</dbReference>
<dbReference type="PANTHER" id="PTHR43711:SF1">
    <property type="entry name" value="HISTIDINE KINASE 1"/>
    <property type="match status" value="1"/>
</dbReference>
<dbReference type="Gene3D" id="1.10.287.130">
    <property type="match status" value="1"/>
</dbReference>
<dbReference type="PROSITE" id="PS50113">
    <property type="entry name" value="PAC"/>
    <property type="match status" value="1"/>
</dbReference>
<dbReference type="SUPFAM" id="SSF55785">
    <property type="entry name" value="PYP-like sensor domain (PAS domain)"/>
    <property type="match status" value="2"/>
</dbReference>
<dbReference type="Gene3D" id="3.30.450.20">
    <property type="entry name" value="PAS domain"/>
    <property type="match status" value="2"/>
</dbReference>
<dbReference type="Pfam" id="PF00512">
    <property type="entry name" value="HisKA"/>
    <property type="match status" value="1"/>
</dbReference>
<dbReference type="PANTHER" id="PTHR43711">
    <property type="entry name" value="TWO-COMPONENT HISTIDINE KINASE"/>
    <property type="match status" value="1"/>
</dbReference>
<keyword evidence="5 9" id="KW-0418">Kinase</keyword>
<dbReference type="AlphaFoldDB" id="A0A7L5E2I9"/>
<dbReference type="SMART" id="SM00388">
    <property type="entry name" value="HisKA"/>
    <property type="match status" value="1"/>
</dbReference>
<name>A0A7L5E2I9_9SPHI</name>
<dbReference type="FunFam" id="3.30.565.10:FF:000006">
    <property type="entry name" value="Sensor histidine kinase WalK"/>
    <property type="match status" value="1"/>
</dbReference>
<evidence type="ECO:0000256" key="5">
    <source>
        <dbReference type="ARBA" id="ARBA00022777"/>
    </source>
</evidence>
<dbReference type="InterPro" id="IPR000700">
    <property type="entry name" value="PAS-assoc_C"/>
</dbReference>
<dbReference type="InterPro" id="IPR003661">
    <property type="entry name" value="HisK_dim/P_dom"/>
</dbReference>
<dbReference type="PRINTS" id="PR00344">
    <property type="entry name" value="BCTRLSENSOR"/>
</dbReference>
<evidence type="ECO:0000313" key="10">
    <source>
        <dbReference type="Proteomes" id="UP000503278"/>
    </source>
</evidence>
<dbReference type="Pfam" id="PF02518">
    <property type="entry name" value="HATPase_c"/>
    <property type="match status" value="1"/>
</dbReference>
<keyword evidence="3" id="KW-0597">Phosphoprotein</keyword>
<gene>
    <name evidence="9" type="ORF">HH214_15925</name>
</gene>
<evidence type="ECO:0000256" key="2">
    <source>
        <dbReference type="ARBA" id="ARBA00012438"/>
    </source>
</evidence>
<dbReference type="EMBL" id="CP051682">
    <property type="protein sequence ID" value="QJD97251.1"/>
    <property type="molecule type" value="Genomic_DNA"/>
</dbReference>
<dbReference type="SMART" id="SM00387">
    <property type="entry name" value="HATPase_c"/>
    <property type="match status" value="1"/>
</dbReference>
<dbReference type="Gene3D" id="3.30.565.10">
    <property type="entry name" value="Histidine kinase-like ATPase, C-terminal domain"/>
    <property type="match status" value="1"/>
</dbReference>
<dbReference type="InterPro" id="IPR036890">
    <property type="entry name" value="HATPase_C_sf"/>
</dbReference>
<comment type="catalytic activity">
    <reaction evidence="1">
        <text>ATP + protein L-histidine = ADP + protein N-phospho-L-histidine.</text>
        <dbReference type="EC" id="2.7.13.3"/>
    </reaction>
</comment>
<dbReference type="CDD" id="cd00082">
    <property type="entry name" value="HisKA"/>
    <property type="match status" value="1"/>
</dbReference>
<keyword evidence="4" id="KW-0808">Transferase</keyword>
<keyword evidence="6" id="KW-0902">Two-component regulatory system</keyword>
<dbReference type="GO" id="GO:0000155">
    <property type="term" value="F:phosphorelay sensor kinase activity"/>
    <property type="evidence" value="ECO:0007669"/>
    <property type="project" value="InterPro"/>
</dbReference>
<dbReference type="InterPro" id="IPR004358">
    <property type="entry name" value="Sig_transdc_His_kin-like_C"/>
</dbReference>
<evidence type="ECO:0000259" key="7">
    <source>
        <dbReference type="PROSITE" id="PS50109"/>
    </source>
</evidence>
<evidence type="ECO:0000256" key="6">
    <source>
        <dbReference type="ARBA" id="ARBA00023012"/>
    </source>
</evidence>
<dbReference type="InterPro" id="IPR035965">
    <property type="entry name" value="PAS-like_dom_sf"/>
</dbReference>
<evidence type="ECO:0000256" key="3">
    <source>
        <dbReference type="ARBA" id="ARBA00022553"/>
    </source>
</evidence>
<feature type="domain" description="PAC" evidence="8">
    <location>
        <begin position="38"/>
        <end position="91"/>
    </location>
</feature>
<evidence type="ECO:0000313" key="9">
    <source>
        <dbReference type="EMBL" id="QJD97251.1"/>
    </source>
</evidence>
<dbReference type="InterPro" id="IPR000014">
    <property type="entry name" value="PAS"/>
</dbReference>
<feature type="domain" description="Histidine kinase" evidence="7">
    <location>
        <begin position="221"/>
        <end position="436"/>
    </location>
</feature>
<sequence length="453" mass="50743">MYKADEIIGQSAECLYTPEDLQEQVPALEMGSALREGKGMDERFHVKKGGQRFWGSGLVFPLFNQEGLHIGFSKIMRNISDEVQAEANLKEERALAQTFVAAYPESVVILNSNWEVVNATTQFIEFFSLDKVNLMGKPFFQIIDGGLNLAELRTVLDKAIKEHRFHENYEISFLHPQRGARSLMVKPRRIYQPPNLLFSLEFEDLTENKAVMEEKDVFISVASHEIRTPISVIKAYGQILDRELKESKPIVKRAVKKINEQIGFMSSLIAALLDTSKITTGKLVMEKEVFNLCSLVKEQVESFGLTQTSHQIDIVNEEDAMVFADKVRTGSVVTNLLSNAVKYSPKANQVIVSVKVAGPEVIVRVQDFGIGIPQQEQSRLFQRFGRTESIKKTTIPGTGLGLHLAAELIKLQGGTIGLSTQENQGSTFYFTLPLYESFNVNTGSLENTSKFSH</sequence>
<dbReference type="InterPro" id="IPR036097">
    <property type="entry name" value="HisK_dim/P_sf"/>
</dbReference>
<dbReference type="InterPro" id="IPR050736">
    <property type="entry name" value="Sensor_HK_Regulatory"/>
</dbReference>
<dbReference type="Proteomes" id="UP000503278">
    <property type="component" value="Chromosome"/>
</dbReference>
<dbReference type="SUPFAM" id="SSF55874">
    <property type="entry name" value="ATPase domain of HSP90 chaperone/DNA topoisomerase II/histidine kinase"/>
    <property type="match status" value="1"/>
</dbReference>
<dbReference type="Pfam" id="PF13426">
    <property type="entry name" value="PAS_9"/>
    <property type="match status" value="2"/>
</dbReference>
<dbReference type="KEGG" id="mrob:HH214_15925"/>
<dbReference type="NCBIfam" id="TIGR00229">
    <property type="entry name" value="sensory_box"/>
    <property type="match status" value="1"/>
</dbReference>
<evidence type="ECO:0000256" key="1">
    <source>
        <dbReference type="ARBA" id="ARBA00000085"/>
    </source>
</evidence>
<evidence type="ECO:0000256" key="4">
    <source>
        <dbReference type="ARBA" id="ARBA00022679"/>
    </source>
</evidence>
<dbReference type="InterPro" id="IPR003594">
    <property type="entry name" value="HATPase_dom"/>
</dbReference>